<gene>
    <name evidence="9" type="ORF">SNAT2548_LOCUS30572</name>
</gene>
<dbReference type="InterPro" id="IPR002328">
    <property type="entry name" value="ADH_Zn_CS"/>
</dbReference>
<evidence type="ECO:0000256" key="5">
    <source>
        <dbReference type="ARBA" id="ARBA00023027"/>
    </source>
</evidence>
<dbReference type="GO" id="GO:0005829">
    <property type="term" value="C:cytosol"/>
    <property type="evidence" value="ECO:0007669"/>
    <property type="project" value="TreeGrafter"/>
</dbReference>
<feature type="domain" description="Alcohol dehydrogenase-like N-terminal" evidence="8">
    <location>
        <begin position="58"/>
        <end position="194"/>
    </location>
</feature>
<dbReference type="Gene3D" id="3.90.180.10">
    <property type="entry name" value="Medium-chain alcohol dehydrogenases, catalytic domain"/>
    <property type="match status" value="1"/>
</dbReference>
<dbReference type="EMBL" id="CAJNDS010002612">
    <property type="protein sequence ID" value="CAE7544916.1"/>
    <property type="molecule type" value="Genomic_DNA"/>
</dbReference>
<evidence type="ECO:0000256" key="3">
    <source>
        <dbReference type="ARBA" id="ARBA00022833"/>
    </source>
</evidence>
<dbReference type="SUPFAM" id="SSF51735">
    <property type="entry name" value="NAD(P)-binding Rossmann-fold domains"/>
    <property type="match status" value="1"/>
</dbReference>
<dbReference type="GO" id="GO:0046294">
    <property type="term" value="P:formaldehyde catabolic process"/>
    <property type="evidence" value="ECO:0007669"/>
    <property type="project" value="TreeGrafter"/>
</dbReference>
<name>A0A812TP19_9DINO</name>
<organism evidence="9 10">
    <name type="scientific">Symbiodinium natans</name>
    <dbReference type="NCBI Taxonomy" id="878477"/>
    <lineage>
        <taxon>Eukaryota</taxon>
        <taxon>Sar</taxon>
        <taxon>Alveolata</taxon>
        <taxon>Dinophyceae</taxon>
        <taxon>Suessiales</taxon>
        <taxon>Symbiodiniaceae</taxon>
        <taxon>Symbiodinium</taxon>
    </lineage>
</organism>
<dbReference type="GO" id="GO:0051903">
    <property type="term" value="F:S-(hydroxymethyl)glutathione dehydrogenase [NAD(P)+] activity"/>
    <property type="evidence" value="ECO:0007669"/>
    <property type="project" value="TreeGrafter"/>
</dbReference>
<keyword evidence="10" id="KW-1185">Reference proteome</keyword>
<dbReference type="InterPro" id="IPR036291">
    <property type="entry name" value="NAD(P)-bd_dom_sf"/>
</dbReference>
<reference evidence="9" key="1">
    <citation type="submission" date="2021-02" db="EMBL/GenBank/DDBJ databases">
        <authorList>
            <person name="Dougan E. K."/>
            <person name="Rhodes N."/>
            <person name="Thang M."/>
            <person name="Chan C."/>
        </authorList>
    </citation>
    <scope>NUCLEOTIDE SEQUENCE</scope>
</reference>
<evidence type="ECO:0000256" key="1">
    <source>
        <dbReference type="ARBA" id="ARBA00001947"/>
    </source>
</evidence>
<evidence type="ECO:0000259" key="8">
    <source>
        <dbReference type="Pfam" id="PF08240"/>
    </source>
</evidence>
<dbReference type="SUPFAM" id="SSF50129">
    <property type="entry name" value="GroES-like"/>
    <property type="match status" value="2"/>
</dbReference>
<protein>
    <recommendedName>
        <fullName evidence="11">S-(hydroxymethyl)glutathione dehydrogenase</fullName>
    </recommendedName>
</protein>
<proteinExistence type="inferred from homology"/>
<comment type="cofactor">
    <cofactor evidence="1 6">
        <name>Zn(2+)</name>
        <dbReference type="ChEBI" id="CHEBI:29105"/>
    </cofactor>
</comment>
<feature type="domain" description="Alcohol dehydrogenase-like C-terminal" evidence="7">
    <location>
        <begin position="241"/>
        <end position="364"/>
    </location>
</feature>
<evidence type="ECO:0000256" key="4">
    <source>
        <dbReference type="ARBA" id="ARBA00023002"/>
    </source>
</evidence>
<dbReference type="Proteomes" id="UP000604046">
    <property type="component" value="Unassembled WGS sequence"/>
</dbReference>
<keyword evidence="4" id="KW-0560">Oxidoreductase</keyword>
<dbReference type="Pfam" id="PF08240">
    <property type="entry name" value="ADH_N"/>
    <property type="match status" value="1"/>
</dbReference>
<accession>A0A812TP19</accession>
<sequence length="424" mass="45543">MFRLHPQLSKFVTTSVARRFSTVGKPIECFSAVAWKPETDFSKPAVSLEKIIVAPPAENEVRIRIDYSTLCGTDLQAAAGKDNEAHFPFVPGHESAGTVESIGPGVTTVKPGDKVIPCYQAQCFADDLSKDQCPRCRGYRKGKTNLCGKVRGFTGAGVMRAGGVRFQGAEGQQELHHFMGISCFSQYTVIHEESAGKIRDDSPLSKAPLLACALPTGFGAVMNTAKVEAGSIVAVFGLGTVGLSIIEACKRVGATRIIAIDTNPEKFERALAWGATDTVNPKEHDGPIQDIIIKMTNGGVDYSFEATGSVDVMRAALECAHIGWGKSVVVGVAAGGAEISTRPFQLVTGRTWTGTAFGGFRGREGVAQLMDDYMDGKFDIDPYITHNVPLRDINEAFRLLRAGESLRTIIWMHEDPPHIGAVPA</sequence>
<dbReference type="PANTHER" id="PTHR43880:SF12">
    <property type="entry name" value="ALCOHOL DEHYDROGENASE CLASS-3"/>
    <property type="match status" value="1"/>
</dbReference>
<dbReference type="PANTHER" id="PTHR43880">
    <property type="entry name" value="ALCOHOL DEHYDROGENASE"/>
    <property type="match status" value="1"/>
</dbReference>
<evidence type="ECO:0000259" key="7">
    <source>
        <dbReference type="Pfam" id="PF00107"/>
    </source>
</evidence>
<dbReference type="FunFam" id="3.40.50.720:FF:000003">
    <property type="entry name" value="S-(hydroxymethyl)glutathione dehydrogenase"/>
    <property type="match status" value="1"/>
</dbReference>
<dbReference type="Gene3D" id="3.40.50.720">
    <property type="entry name" value="NAD(P)-binding Rossmann-like Domain"/>
    <property type="match status" value="1"/>
</dbReference>
<evidence type="ECO:0000313" key="10">
    <source>
        <dbReference type="Proteomes" id="UP000604046"/>
    </source>
</evidence>
<dbReference type="OrthoDB" id="417550at2759"/>
<dbReference type="PROSITE" id="PS00059">
    <property type="entry name" value="ADH_ZINC"/>
    <property type="match status" value="1"/>
</dbReference>
<evidence type="ECO:0008006" key="11">
    <source>
        <dbReference type="Google" id="ProtNLM"/>
    </source>
</evidence>
<dbReference type="AlphaFoldDB" id="A0A812TP19"/>
<keyword evidence="2 6" id="KW-0479">Metal-binding</keyword>
<evidence type="ECO:0000256" key="6">
    <source>
        <dbReference type="RuleBase" id="RU361277"/>
    </source>
</evidence>
<dbReference type="GO" id="GO:0008270">
    <property type="term" value="F:zinc ion binding"/>
    <property type="evidence" value="ECO:0007669"/>
    <property type="project" value="InterPro"/>
</dbReference>
<evidence type="ECO:0000313" key="9">
    <source>
        <dbReference type="EMBL" id="CAE7544916.1"/>
    </source>
</evidence>
<dbReference type="InterPro" id="IPR013154">
    <property type="entry name" value="ADH-like_N"/>
</dbReference>
<keyword evidence="5" id="KW-0520">NAD</keyword>
<dbReference type="InterPro" id="IPR013149">
    <property type="entry name" value="ADH-like_C"/>
</dbReference>
<dbReference type="InterPro" id="IPR011032">
    <property type="entry name" value="GroES-like_sf"/>
</dbReference>
<comment type="caution">
    <text evidence="9">The sequence shown here is derived from an EMBL/GenBank/DDBJ whole genome shotgun (WGS) entry which is preliminary data.</text>
</comment>
<keyword evidence="3 6" id="KW-0862">Zinc</keyword>
<evidence type="ECO:0000256" key="2">
    <source>
        <dbReference type="ARBA" id="ARBA00022723"/>
    </source>
</evidence>
<comment type="similarity">
    <text evidence="6">Belongs to the zinc-containing alcohol dehydrogenase family.</text>
</comment>
<dbReference type="Pfam" id="PF00107">
    <property type="entry name" value="ADH_zinc_N"/>
    <property type="match status" value="1"/>
</dbReference>